<dbReference type="RefSeq" id="WP_115734542.1">
    <property type="nucleotide sequence ID" value="NZ_BAAAVY010000014.1"/>
</dbReference>
<evidence type="ECO:0000259" key="5">
    <source>
        <dbReference type="PROSITE" id="PS51677"/>
    </source>
</evidence>
<accession>A0A381IM08</accession>
<dbReference type="Pfam" id="PF01522">
    <property type="entry name" value="Polysacc_deac_1"/>
    <property type="match status" value="1"/>
</dbReference>
<dbReference type="PANTHER" id="PTHR43123">
    <property type="entry name" value="POLYSACCHARIDE DEACETYLASE-RELATED"/>
    <property type="match status" value="1"/>
</dbReference>
<dbReference type="PANTHER" id="PTHR43123:SF1">
    <property type="entry name" value="POLYSACCHARIDE DEACETYLASE-RELATED"/>
    <property type="match status" value="1"/>
</dbReference>
<evidence type="ECO:0000256" key="4">
    <source>
        <dbReference type="ARBA" id="ARBA00032976"/>
    </source>
</evidence>
<proteinExistence type="inferred from homology"/>
<evidence type="ECO:0000313" key="7">
    <source>
        <dbReference type="Proteomes" id="UP000254701"/>
    </source>
</evidence>
<evidence type="ECO:0000256" key="3">
    <source>
        <dbReference type="ARBA" id="ARBA00020071"/>
    </source>
</evidence>
<evidence type="ECO:0000256" key="1">
    <source>
        <dbReference type="ARBA" id="ARBA00003236"/>
    </source>
</evidence>
<dbReference type="OrthoDB" id="9787041at2"/>
<protein>
    <recommendedName>
        <fullName evidence="3">Chitooligosaccharide deacetylase</fullName>
    </recommendedName>
    <alternativeName>
        <fullName evidence="4">Nodulation protein B</fullName>
    </alternativeName>
</protein>
<dbReference type="PROSITE" id="PS51677">
    <property type="entry name" value="NODB"/>
    <property type="match status" value="1"/>
</dbReference>
<dbReference type="Proteomes" id="UP000254701">
    <property type="component" value="Unassembled WGS sequence"/>
</dbReference>
<dbReference type="GO" id="GO:0016810">
    <property type="term" value="F:hydrolase activity, acting on carbon-nitrogen (but not peptide) bonds"/>
    <property type="evidence" value="ECO:0007669"/>
    <property type="project" value="InterPro"/>
</dbReference>
<name>A0A381IM08_AMIAI</name>
<comment type="similarity">
    <text evidence="2">Belongs to the polysaccharide deacetylase family.</text>
</comment>
<dbReference type="Gene3D" id="3.20.20.370">
    <property type="entry name" value="Glycoside hydrolase/deacetylase"/>
    <property type="match status" value="1"/>
</dbReference>
<dbReference type="InterPro" id="IPR017625">
    <property type="entry name" value="PuuE"/>
</dbReference>
<sequence length="302" mass="35008">MSYPRDMVGYGNRPPMANWPNGAKLALQFIVAFEEGSENCVLHGDAHSENFISDIIGAPQLFGVRNMNMESLYEYGTRVAFWRVFDEFKQRDINTTVLANGLALQHYPEAGKIMHSLGHEIASHGWKWIDHQWMGEDTERAQMKLAIDTITRVTGERPVGWYTGRCSPNTLKLVVEEGGFLYDSDTYADDLPYWENVNGKQHLRIPYTLEANDMRFVAAAGFNSGDQYFTYLKDTFDVLYRESDRTPRMMSTGLHLRIVGRPGRWASFLRFLDYVQKHEGVWICRRDEIARHWHKHHAPERQ</sequence>
<feature type="domain" description="NodB homology" evidence="5">
    <location>
        <begin position="67"/>
        <end position="284"/>
    </location>
</feature>
<dbReference type="AlphaFoldDB" id="A0A381IM08"/>
<evidence type="ECO:0000256" key="2">
    <source>
        <dbReference type="ARBA" id="ARBA00010973"/>
    </source>
</evidence>
<dbReference type="CDD" id="cd10977">
    <property type="entry name" value="CE4_PuuE_SpCDA1"/>
    <property type="match status" value="1"/>
</dbReference>
<dbReference type="NCBIfam" id="TIGR03212">
    <property type="entry name" value="uraD_N-term-dom"/>
    <property type="match status" value="1"/>
</dbReference>
<dbReference type="EMBL" id="UFSM01000004">
    <property type="protein sequence ID" value="SUY29296.1"/>
    <property type="molecule type" value="Genomic_DNA"/>
</dbReference>
<comment type="function">
    <text evidence="1">Is involved in generating a small heat-stable compound (Nod), an acylated oligomer of N-acetylglucosamine, that stimulates mitosis in various plant protoplasts.</text>
</comment>
<dbReference type="SUPFAM" id="SSF88713">
    <property type="entry name" value="Glycoside hydrolase/deacetylase"/>
    <property type="match status" value="1"/>
</dbReference>
<gene>
    <name evidence="6" type="ORF">NCTC10684_05528</name>
</gene>
<dbReference type="GO" id="GO:0005975">
    <property type="term" value="P:carbohydrate metabolic process"/>
    <property type="evidence" value="ECO:0007669"/>
    <property type="project" value="InterPro"/>
</dbReference>
<dbReference type="InterPro" id="IPR002509">
    <property type="entry name" value="NODB_dom"/>
</dbReference>
<organism evidence="6 7">
    <name type="scientific">Aminobacter aminovorans</name>
    <name type="common">Chelatobacter heintzii</name>
    <dbReference type="NCBI Taxonomy" id="83263"/>
    <lineage>
        <taxon>Bacteria</taxon>
        <taxon>Pseudomonadati</taxon>
        <taxon>Pseudomonadota</taxon>
        <taxon>Alphaproteobacteria</taxon>
        <taxon>Hyphomicrobiales</taxon>
        <taxon>Phyllobacteriaceae</taxon>
        <taxon>Aminobacter</taxon>
    </lineage>
</organism>
<reference evidence="6 7" key="1">
    <citation type="submission" date="2018-06" db="EMBL/GenBank/DDBJ databases">
        <authorList>
            <consortium name="Pathogen Informatics"/>
            <person name="Doyle S."/>
        </authorList>
    </citation>
    <scope>NUCLEOTIDE SEQUENCE [LARGE SCALE GENOMIC DNA]</scope>
    <source>
        <strain evidence="6 7">NCTC10684</strain>
    </source>
</reference>
<dbReference type="InterPro" id="IPR011330">
    <property type="entry name" value="Glyco_hydro/deAcase_b/a-brl"/>
</dbReference>
<evidence type="ECO:0000313" key="6">
    <source>
        <dbReference type="EMBL" id="SUY29296.1"/>
    </source>
</evidence>